<evidence type="ECO:0000259" key="16">
    <source>
        <dbReference type="PROSITE" id="PS50990"/>
    </source>
</evidence>
<organism evidence="17 18">
    <name type="scientific">Enterococcus wangshanyuanii</name>
    <dbReference type="NCBI Taxonomy" id="2005703"/>
    <lineage>
        <taxon>Bacteria</taxon>
        <taxon>Bacillati</taxon>
        <taxon>Bacillota</taxon>
        <taxon>Bacilli</taxon>
        <taxon>Lactobacillales</taxon>
        <taxon>Enterococcaceae</taxon>
        <taxon>Enterococcus</taxon>
    </lineage>
</organism>
<feature type="domain" description="Peptidase C39" evidence="16">
    <location>
        <begin position="8"/>
        <end position="133"/>
    </location>
</feature>
<keyword evidence="11 13" id="KW-1133">Transmembrane helix</keyword>
<dbReference type="CDD" id="cd18570">
    <property type="entry name" value="ABC_6TM_PCAT1_LagD_like"/>
    <property type="match status" value="1"/>
</dbReference>
<evidence type="ECO:0000313" key="17">
    <source>
        <dbReference type="EMBL" id="GGD05407.1"/>
    </source>
</evidence>
<dbReference type="PANTHER" id="PTHR43394">
    <property type="entry name" value="ATP-DEPENDENT PERMEASE MDL1, MITOCHONDRIAL"/>
    <property type="match status" value="1"/>
</dbReference>
<dbReference type="InterPro" id="IPR039421">
    <property type="entry name" value="Type_1_exporter"/>
</dbReference>
<keyword evidence="7" id="KW-0378">Hydrolase</keyword>
<dbReference type="InterPro" id="IPR011527">
    <property type="entry name" value="ABC1_TM_dom"/>
</dbReference>
<evidence type="ECO:0000313" key="18">
    <source>
        <dbReference type="Proteomes" id="UP000630615"/>
    </source>
</evidence>
<dbReference type="Gene3D" id="3.90.70.10">
    <property type="entry name" value="Cysteine proteinases"/>
    <property type="match status" value="1"/>
</dbReference>
<evidence type="ECO:0000259" key="15">
    <source>
        <dbReference type="PROSITE" id="PS50929"/>
    </source>
</evidence>
<evidence type="ECO:0000256" key="7">
    <source>
        <dbReference type="ARBA" id="ARBA00022801"/>
    </source>
</evidence>
<proteinExistence type="predicted"/>
<keyword evidence="5 13" id="KW-0812">Transmembrane</keyword>
<feature type="transmembrane region" description="Helical" evidence="13">
    <location>
        <begin position="273"/>
        <end position="297"/>
    </location>
</feature>
<keyword evidence="9 17" id="KW-0067">ATP-binding</keyword>
<keyword evidence="18" id="KW-1185">Reference proteome</keyword>
<dbReference type="PROSITE" id="PS00211">
    <property type="entry name" value="ABC_TRANSPORTER_1"/>
    <property type="match status" value="1"/>
</dbReference>
<evidence type="ECO:0000256" key="6">
    <source>
        <dbReference type="ARBA" id="ARBA00022741"/>
    </source>
</evidence>
<dbReference type="InterPro" id="IPR003593">
    <property type="entry name" value="AAA+_ATPase"/>
</dbReference>
<keyword evidence="4" id="KW-0645">Protease</keyword>
<evidence type="ECO:0000256" key="4">
    <source>
        <dbReference type="ARBA" id="ARBA00022670"/>
    </source>
</evidence>
<evidence type="ECO:0000256" key="2">
    <source>
        <dbReference type="ARBA" id="ARBA00022448"/>
    </source>
</evidence>
<feature type="transmembrane region" description="Helical" evidence="13">
    <location>
        <begin position="400"/>
        <end position="429"/>
    </location>
</feature>
<evidence type="ECO:0000256" key="11">
    <source>
        <dbReference type="ARBA" id="ARBA00022989"/>
    </source>
</evidence>
<dbReference type="PROSITE" id="PS50990">
    <property type="entry name" value="PEPTIDASE_C39"/>
    <property type="match status" value="1"/>
</dbReference>
<dbReference type="InterPro" id="IPR003439">
    <property type="entry name" value="ABC_transporter-like_ATP-bd"/>
</dbReference>
<dbReference type="Gene3D" id="1.20.1560.10">
    <property type="entry name" value="ABC transporter type 1, transmembrane domain"/>
    <property type="match status" value="1"/>
</dbReference>
<keyword evidence="8" id="KW-0788">Thiol protease</keyword>
<dbReference type="PROSITE" id="PS50893">
    <property type="entry name" value="ABC_TRANSPORTER_2"/>
    <property type="match status" value="1"/>
</dbReference>
<keyword evidence="12 13" id="KW-0472">Membrane</keyword>
<dbReference type="RefSeq" id="WP_188634545.1">
    <property type="nucleotide sequence ID" value="NZ_BMKI01000023.1"/>
</dbReference>
<dbReference type="Pfam" id="PF00664">
    <property type="entry name" value="ABC_membrane"/>
    <property type="match status" value="1"/>
</dbReference>
<evidence type="ECO:0000256" key="1">
    <source>
        <dbReference type="ARBA" id="ARBA00004651"/>
    </source>
</evidence>
<keyword evidence="2" id="KW-0813">Transport</keyword>
<dbReference type="EMBL" id="BMKI01000023">
    <property type="protein sequence ID" value="GGD05407.1"/>
    <property type="molecule type" value="Genomic_DNA"/>
</dbReference>
<dbReference type="Pfam" id="PF00005">
    <property type="entry name" value="ABC_tran"/>
    <property type="match status" value="1"/>
</dbReference>
<dbReference type="CDD" id="cd02418">
    <property type="entry name" value="Peptidase_C39B"/>
    <property type="match status" value="1"/>
</dbReference>
<evidence type="ECO:0000256" key="10">
    <source>
        <dbReference type="ARBA" id="ARBA00022967"/>
    </source>
</evidence>
<evidence type="ECO:0000256" key="12">
    <source>
        <dbReference type="ARBA" id="ARBA00023136"/>
    </source>
</evidence>
<feature type="domain" description="ABC transmembrane type-1" evidence="15">
    <location>
        <begin position="166"/>
        <end position="445"/>
    </location>
</feature>
<feature type="domain" description="ABC transporter" evidence="14">
    <location>
        <begin position="481"/>
        <end position="715"/>
    </location>
</feature>
<evidence type="ECO:0000256" key="3">
    <source>
        <dbReference type="ARBA" id="ARBA00022475"/>
    </source>
</evidence>
<evidence type="ECO:0000256" key="13">
    <source>
        <dbReference type="SAM" id="Phobius"/>
    </source>
</evidence>
<dbReference type="InterPro" id="IPR027417">
    <property type="entry name" value="P-loop_NTPase"/>
</dbReference>
<sequence length="717" mass="81066">MTMKLIKQQDEKDCGVACLAMILNYYKTEVPINKLREISGTDTDGTSAFGLKTCIEKFNFDCQAIQADSTVWREKDLTLPLIAHILVDQKYFHYVVIYKIQGDILYIADPGKGLLKQTIKEFEAQWTGVLLLMTPNTEYQPSVEKVKNISSYFPIILKQKGIIFHIVLASFFITLFGVLSSYYFQGIIDYFIPNSLISTFNVISIGLIFMSIFQVIFEYVRGYLLIILGQRMSISIMLSYFKHVLKLPMSFFSTRKSGEIISRFLDANKIIDALASATLSIFLDIGMVITIGITLFIQNKELFIIALGTLPFYILAIGIFVKSFDRLNEEEMTAGAMVNSSIIESLKGIETIKSYNGEEKVYEKVDQQFIQLMKKAFKKANLDNIQQGLKHSIQLISTVLILWIGSFFVMDGIISLGQLITFNALLVFFTDPLQSIINLQTKIQTAQVANRRINEIFYIEPEKKKNETEKNIDPSIFHNDITIKNISFSYGMKEPVLEGITTSISSGEKVALVGVSGSGKSTLAKLLVHFYTPSEGEILYQRVNMQDIDTHLLRDHVTYVPQESFFFHGTIIENLLFGLSKNISFNRIIQVCEMVQLLEFINQQPLRFDTLIEEGASNLSGGQKQRLALARALLKDAEILLLDEATSGLDTILEHKIINNLIQLSDKTILFIAHRLSIAKASDKILVMDGGVLVEQGTHAELRYHGGVYQKLWEIDD</sequence>
<feature type="transmembrane region" description="Helical" evidence="13">
    <location>
        <begin position="162"/>
        <end position="184"/>
    </location>
</feature>
<dbReference type="InterPro" id="IPR005074">
    <property type="entry name" value="Peptidase_C39"/>
</dbReference>
<evidence type="ECO:0000256" key="5">
    <source>
        <dbReference type="ARBA" id="ARBA00022692"/>
    </source>
</evidence>
<evidence type="ECO:0000256" key="9">
    <source>
        <dbReference type="ARBA" id="ARBA00022840"/>
    </source>
</evidence>
<comment type="subcellular location">
    <subcellularLocation>
        <location evidence="1">Cell membrane</location>
        <topology evidence="1">Multi-pass membrane protein</topology>
    </subcellularLocation>
</comment>
<dbReference type="SUPFAM" id="SSF90123">
    <property type="entry name" value="ABC transporter transmembrane region"/>
    <property type="match status" value="1"/>
</dbReference>
<dbReference type="InterPro" id="IPR017871">
    <property type="entry name" value="ABC_transporter-like_CS"/>
</dbReference>
<dbReference type="PANTHER" id="PTHR43394:SF1">
    <property type="entry name" value="ATP-BINDING CASSETTE SUB-FAMILY B MEMBER 10, MITOCHONDRIAL"/>
    <property type="match status" value="1"/>
</dbReference>
<keyword evidence="3" id="KW-1003">Cell membrane</keyword>
<feature type="transmembrane region" description="Helical" evidence="13">
    <location>
        <begin position="223"/>
        <end position="241"/>
    </location>
</feature>
<accession>A0ABQ1PWE4</accession>
<evidence type="ECO:0000256" key="8">
    <source>
        <dbReference type="ARBA" id="ARBA00022807"/>
    </source>
</evidence>
<dbReference type="Proteomes" id="UP000630615">
    <property type="component" value="Unassembled WGS sequence"/>
</dbReference>
<comment type="caution">
    <text evidence="17">The sequence shown here is derived from an EMBL/GenBank/DDBJ whole genome shotgun (WGS) entry which is preliminary data.</text>
</comment>
<dbReference type="SUPFAM" id="SSF52540">
    <property type="entry name" value="P-loop containing nucleoside triphosphate hydrolases"/>
    <property type="match status" value="1"/>
</dbReference>
<dbReference type="SMART" id="SM00382">
    <property type="entry name" value="AAA"/>
    <property type="match status" value="1"/>
</dbReference>
<dbReference type="PROSITE" id="PS50929">
    <property type="entry name" value="ABC_TM1F"/>
    <property type="match status" value="1"/>
</dbReference>
<keyword evidence="10" id="KW-1278">Translocase</keyword>
<keyword evidence="6" id="KW-0547">Nucleotide-binding</keyword>
<dbReference type="NCBIfam" id="TIGR01193">
    <property type="entry name" value="bacteriocin_ABC"/>
    <property type="match status" value="1"/>
</dbReference>
<feature type="transmembrane region" description="Helical" evidence="13">
    <location>
        <begin position="303"/>
        <end position="321"/>
    </location>
</feature>
<name>A0ABQ1PWE4_9ENTE</name>
<dbReference type="InterPro" id="IPR036640">
    <property type="entry name" value="ABC1_TM_sf"/>
</dbReference>
<dbReference type="GO" id="GO:0005524">
    <property type="term" value="F:ATP binding"/>
    <property type="evidence" value="ECO:0007669"/>
    <property type="project" value="UniProtKB-KW"/>
</dbReference>
<dbReference type="InterPro" id="IPR005897">
    <property type="entry name" value="Pept_C39_ABC_bacteriocin"/>
</dbReference>
<feature type="transmembrane region" description="Helical" evidence="13">
    <location>
        <begin position="196"/>
        <end position="217"/>
    </location>
</feature>
<reference evidence="18" key="1">
    <citation type="journal article" date="2019" name="Int. J. Syst. Evol. Microbiol.">
        <title>The Global Catalogue of Microorganisms (GCM) 10K type strain sequencing project: providing services to taxonomists for standard genome sequencing and annotation.</title>
        <authorList>
            <consortium name="The Broad Institute Genomics Platform"/>
            <consortium name="The Broad Institute Genome Sequencing Center for Infectious Disease"/>
            <person name="Wu L."/>
            <person name="Ma J."/>
        </authorList>
    </citation>
    <scope>NUCLEOTIDE SEQUENCE [LARGE SCALE GENOMIC DNA]</scope>
    <source>
        <strain evidence="18">CGMCC 1.15942</strain>
    </source>
</reference>
<evidence type="ECO:0000259" key="14">
    <source>
        <dbReference type="PROSITE" id="PS50893"/>
    </source>
</evidence>
<dbReference type="Pfam" id="PF03412">
    <property type="entry name" value="Peptidase_C39"/>
    <property type="match status" value="1"/>
</dbReference>
<protein>
    <submittedName>
        <fullName evidence="17">Transport/processing ATP-binding protein ComA</fullName>
    </submittedName>
</protein>
<dbReference type="Gene3D" id="3.40.50.300">
    <property type="entry name" value="P-loop containing nucleotide triphosphate hydrolases"/>
    <property type="match status" value="1"/>
</dbReference>
<gene>
    <name evidence="17" type="primary">comA</name>
    <name evidence="17" type="ORF">GCM10011573_38590</name>
</gene>